<reference evidence="2" key="2">
    <citation type="submission" date="2018-05" db="EMBL/GenBank/DDBJ databases">
        <title>OmerRS3 (Oryza meridionalis Reference Sequence Version 3).</title>
        <authorList>
            <person name="Zhang J."/>
            <person name="Kudrna D."/>
            <person name="Lee S."/>
            <person name="Talag J."/>
            <person name="Welchert J."/>
            <person name="Wing R.A."/>
        </authorList>
    </citation>
    <scope>NUCLEOTIDE SEQUENCE [LARGE SCALE GENOMIC DNA]</scope>
    <source>
        <strain evidence="2">cv. OR44</strain>
    </source>
</reference>
<accession>A0A0E0CPM5</accession>
<proteinExistence type="predicted"/>
<organism evidence="2">
    <name type="scientific">Oryza meridionalis</name>
    <dbReference type="NCBI Taxonomy" id="40149"/>
    <lineage>
        <taxon>Eukaryota</taxon>
        <taxon>Viridiplantae</taxon>
        <taxon>Streptophyta</taxon>
        <taxon>Embryophyta</taxon>
        <taxon>Tracheophyta</taxon>
        <taxon>Spermatophyta</taxon>
        <taxon>Magnoliopsida</taxon>
        <taxon>Liliopsida</taxon>
        <taxon>Poales</taxon>
        <taxon>Poaceae</taxon>
        <taxon>BOP clade</taxon>
        <taxon>Oryzoideae</taxon>
        <taxon>Oryzeae</taxon>
        <taxon>Oryzinae</taxon>
        <taxon>Oryza</taxon>
    </lineage>
</organism>
<feature type="compositionally biased region" description="Low complexity" evidence="1">
    <location>
        <begin position="1"/>
        <end position="23"/>
    </location>
</feature>
<dbReference type="HOGENOM" id="CLU_201403_0_0_1"/>
<keyword evidence="3" id="KW-1185">Reference proteome</keyword>
<reference evidence="2" key="1">
    <citation type="submission" date="2015-04" db="UniProtKB">
        <authorList>
            <consortium name="EnsemblPlants"/>
        </authorList>
    </citation>
    <scope>IDENTIFICATION</scope>
</reference>
<evidence type="ECO:0000256" key="1">
    <source>
        <dbReference type="SAM" id="MobiDB-lite"/>
    </source>
</evidence>
<sequence>MAAAGPSSSAPPRSGAGMATMAAGRRRGVGRGGGAPRCRLSAAPATGDGVARSSLPAWPG</sequence>
<evidence type="ECO:0000313" key="2">
    <source>
        <dbReference type="EnsemblPlants" id="OMERI02G26670.1"/>
    </source>
</evidence>
<dbReference type="Gramene" id="OMERI02G26670.1">
    <property type="protein sequence ID" value="OMERI02G26670.1"/>
    <property type="gene ID" value="OMERI02G26670"/>
</dbReference>
<dbReference type="EnsemblPlants" id="OMERI02G26670.1">
    <property type="protein sequence ID" value="OMERI02G26670.1"/>
    <property type="gene ID" value="OMERI02G26670"/>
</dbReference>
<name>A0A0E0CPM5_9ORYZ</name>
<protein>
    <submittedName>
        <fullName evidence="2">Uncharacterized protein</fullName>
    </submittedName>
</protein>
<dbReference type="Proteomes" id="UP000008021">
    <property type="component" value="Chromosome 2"/>
</dbReference>
<feature type="region of interest" description="Disordered" evidence="1">
    <location>
        <begin position="1"/>
        <end position="60"/>
    </location>
</feature>
<evidence type="ECO:0000313" key="3">
    <source>
        <dbReference type="Proteomes" id="UP000008021"/>
    </source>
</evidence>
<dbReference type="AlphaFoldDB" id="A0A0E0CPM5"/>